<feature type="domain" description="HTH crp-type" evidence="4">
    <location>
        <begin position="129"/>
        <end position="182"/>
    </location>
</feature>
<dbReference type="Proteomes" id="UP000245647">
    <property type="component" value="Unassembled WGS sequence"/>
</dbReference>
<keyword evidence="1" id="KW-0805">Transcription regulation</keyword>
<dbReference type="Gene3D" id="2.60.120.10">
    <property type="entry name" value="Jelly Rolls"/>
    <property type="match status" value="1"/>
</dbReference>
<dbReference type="GO" id="GO:0003677">
    <property type="term" value="F:DNA binding"/>
    <property type="evidence" value="ECO:0007669"/>
    <property type="project" value="UniProtKB-KW"/>
</dbReference>
<dbReference type="AlphaFoldDB" id="A0A2U2PKX0"/>
<name>A0A2U2PKX0_9SPHI</name>
<evidence type="ECO:0000313" key="5">
    <source>
        <dbReference type="EMBL" id="PWG81924.1"/>
    </source>
</evidence>
<evidence type="ECO:0000313" key="6">
    <source>
        <dbReference type="Proteomes" id="UP000245647"/>
    </source>
</evidence>
<dbReference type="InterPro" id="IPR014710">
    <property type="entry name" value="RmlC-like_jellyroll"/>
</dbReference>
<proteinExistence type="predicted"/>
<dbReference type="RefSeq" id="WP_109414205.1">
    <property type="nucleotide sequence ID" value="NZ_QEAS01000002.1"/>
</dbReference>
<organism evidence="5 6">
    <name type="scientific">Pararcticibacter amylolyticus</name>
    <dbReference type="NCBI Taxonomy" id="2173175"/>
    <lineage>
        <taxon>Bacteria</taxon>
        <taxon>Pseudomonadati</taxon>
        <taxon>Bacteroidota</taxon>
        <taxon>Sphingobacteriia</taxon>
        <taxon>Sphingobacteriales</taxon>
        <taxon>Sphingobacteriaceae</taxon>
        <taxon>Pararcticibacter</taxon>
    </lineage>
</organism>
<dbReference type="InterPro" id="IPR012318">
    <property type="entry name" value="HTH_CRP"/>
</dbReference>
<accession>A0A2U2PKX0</accession>
<dbReference type="SUPFAM" id="SSF51206">
    <property type="entry name" value="cAMP-binding domain-like"/>
    <property type="match status" value="1"/>
</dbReference>
<dbReference type="PROSITE" id="PS51063">
    <property type="entry name" value="HTH_CRP_2"/>
    <property type="match status" value="1"/>
</dbReference>
<dbReference type="SUPFAM" id="SSF46785">
    <property type="entry name" value="Winged helix' DNA-binding domain"/>
    <property type="match status" value="1"/>
</dbReference>
<keyword evidence="6" id="KW-1185">Reference proteome</keyword>
<dbReference type="OrthoDB" id="9776746at2"/>
<comment type="caution">
    <text evidence="5">The sequence shown here is derived from an EMBL/GenBank/DDBJ whole genome shotgun (WGS) entry which is preliminary data.</text>
</comment>
<dbReference type="GO" id="GO:0006355">
    <property type="term" value="P:regulation of DNA-templated transcription"/>
    <property type="evidence" value="ECO:0007669"/>
    <property type="project" value="InterPro"/>
</dbReference>
<dbReference type="InterPro" id="IPR036390">
    <property type="entry name" value="WH_DNA-bd_sf"/>
</dbReference>
<evidence type="ECO:0000256" key="3">
    <source>
        <dbReference type="ARBA" id="ARBA00023163"/>
    </source>
</evidence>
<gene>
    <name evidence="5" type="ORF">DDR33_02510</name>
</gene>
<keyword evidence="3" id="KW-0804">Transcription</keyword>
<evidence type="ECO:0000256" key="1">
    <source>
        <dbReference type="ARBA" id="ARBA00023015"/>
    </source>
</evidence>
<protein>
    <recommendedName>
        <fullName evidence="4">HTH crp-type domain-containing protein</fullName>
    </recommendedName>
</protein>
<evidence type="ECO:0000256" key="2">
    <source>
        <dbReference type="ARBA" id="ARBA00023125"/>
    </source>
</evidence>
<dbReference type="InterPro" id="IPR018490">
    <property type="entry name" value="cNMP-bd_dom_sf"/>
</dbReference>
<dbReference type="EMBL" id="QEAS01000002">
    <property type="protein sequence ID" value="PWG81924.1"/>
    <property type="molecule type" value="Genomic_DNA"/>
</dbReference>
<evidence type="ECO:0000259" key="4">
    <source>
        <dbReference type="PROSITE" id="PS51063"/>
    </source>
</evidence>
<sequence length="182" mass="20793">MKETFTFFLKQRELLYHAIIEAFPERAKIYPQGALLAGPSASLKGGWIVVHGLVKEYWYDSPGNQVVSGFLHSRDIIVQDHLLYGEAPEPCFFELIEDSELIFFSIDEMQISGSKRFPADMLHQISLTSLARQRLYNAILRLPLKEAVRYIKALYPLNRIQRKDLASFMGVTASTVSRALQK</sequence>
<reference evidence="5 6" key="1">
    <citation type="submission" date="2018-04" db="EMBL/GenBank/DDBJ databases">
        <title>Pedobacter chongqingensis sp. nov., isolated from a rottenly hemp rope.</title>
        <authorList>
            <person name="Cai Y."/>
        </authorList>
    </citation>
    <scope>NUCLEOTIDE SEQUENCE [LARGE SCALE GENOMIC DNA]</scope>
    <source>
        <strain evidence="5 6">FJ4-8</strain>
    </source>
</reference>
<keyword evidence="2" id="KW-0238">DNA-binding</keyword>